<evidence type="ECO:0000313" key="5">
    <source>
        <dbReference type="EMBL" id="KAA8829546.1"/>
    </source>
</evidence>
<name>A0A5M9ZPH0_9BIFI</name>
<dbReference type="Gene3D" id="1.10.150.20">
    <property type="entry name" value="5' to 3' exonuclease, C-terminal subdomain"/>
    <property type="match status" value="1"/>
</dbReference>
<dbReference type="Pfam" id="PF00817">
    <property type="entry name" value="IMS"/>
    <property type="match status" value="1"/>
</dbReference>
<dbReference type="InterPro" id="IPR043502">
    <property type="entry name" value="DNA/RNA_pol_sf"/>
</dbReference>
<reference evidence="5 6" key="1">
    <citation type="journal article" date="2019" name="Syst. Appl. Microbiol.">
        <title>Characterization of Bifidobacterium species in feaces of the Egyptian fruit bat: Description of B. vespertilionis sp. nov. and B. rousetti sp. nov.</title>
        <authorList>
            <person name="Modesto M."/>
            <person name="Satti M."/>
            <person name="Watanabe K."/>
            <person name="Puglisi E."/>
            <person name="Morelli L."/>
            <person name="Huang C.-H."/>
            <person name="Liou J.-S."/>
            <person name="Miyashita M."/>
            <person name="Tamura T."/>
            <person name="Saito S."/>
            <person name="Mori K."/>
            <person name="Huang L."/>
            <person name="Sciavilla P."/>
            <person name="Sandri C."/>
            <person name="Spiezio C."/>
            <person name="Vitali F."/>
            <person name="Cavalieri D."/>
            <person name="Perpetuini G."/>
            <person name="Tofalo R."/>
            <person name="Bonetti A."/>
            <person name="Arita M."/>
            <person name="Mattarelli P."/>
        </authorList>
    </citation>
    <scope>NUCLEOTIDE SEQUENCE [LARGE SCALE GENOMIC DNA]</scope>
    <source>
        <strain evidence="5 6">RST17</strain>
    </source>
</reference>
<organism evidence="5 6">
    <name type="scientific">Bifidobacterium myosotis</name>
    <dbReference type="NCBI Taxonomy" id="1630166"/>
    <lineage>
        <taxon>Bacteria</taxon>
        <taxon>Bacillati</taxon>
        <taxon>Actinomycetota</taxon>
        <taxon>Actinomycetes</taxon>
        <taxon>Bifidobacteriales</taxon>
        <taxon>Bifidobacteriaceae</taxon>
        <taxon>Bifidobacterium</taxon>
    </lineage>
</organism>
<comment type="similarity">
    <text evidence="1">Belongs to the DNA polymerase type-Y family.</text>
</comment>
<dbReference type="GO" id="GO:0006281">
    <property type="term" value="P:DNA repair"/>
    <property type="evidence" value="ECO:0007669"/>
    <property type="project" value="InterPro"/>
</dbReference>
<dbReference type="InterPro" id="IPR050116">
    <property type="entry name" value="DNA_polymerase-Y"/>
</dbReference>
<protein>
    <submittedName>
        <fullName evidence="5">Type VI secretion protein ImpB</fullName>
    </submittedName>
</protein>
<dbReference type="PROSITE" id="PS50173">
    <property type="entry name" value="UMUC"/>
    <property type="match status" value="1"/>
</dbReference>
<dbReference type="InterPro" id="IPR043128">
    <property type="entry name" value="Rev_trsase/Diguanyl_cyclase"/>
</dbReference>
<evidence type="ECO:0000313" key="6">
    <source>
        <dbReference type="Proteomes" id="UP000410049"/>
    </source>
</evidence>
<comment type="function">
    <text evidence="2">Poorly processive, error-prone DNA polymerase involved in untargeted mutagenesis. Copies undamaged DNA at stalled replication forks, which arise in vivo from mismatched or misaligned primer ends. These misaligned primers can be extended by PolIV. Exhibits no 3'-5' exonuclease (proofreading) activity. May be involved in translesional synthesis, in conjunction with the beta clamp from PolIII.</text>
</comment>
<evidence type="ECO:0000256" key="2">
    <source>
        <dbReference type="ARBA" id="ARBA00025589"/>
    </source>
</evidence>
<dbReference type="Proteomes" id="UP000410049">
    <property type="component" value="Unassembled WGS sequence"/>
</dbReference>
<accession>A0A5M9ZPH0</accession>
<dbReference type="InterPro" id="IPR001126">
    <property type="entry name" value="UmuC"/>
</dbReference>
<sequence>MGKEGTVMDTEYGTKADGGRRRAYIAIDLKSFYASVECHDRGLDPLTTHLVVADETRTDKTICLAVSPSLKAYGIPGRARLFEAKQRLGTVNAERAAKLPGGRFVGESCDARDLARSPALKASMVIARPRMAHYLKVSGRIYGIYLKYAAPEHIHVYSIDEVFIDATPYLRALGMTPHEMARAVVKDILENTGITATAGIGTNLYLAKIAMDVVAKHMPADRDGVRVAELDEMSYRRLLWDHRPLTDFWRVGRGYARKLEHAGLLTMGDIARCSVGRASDYYNEDLLYRMFGVNAELLIDHAWGWEPCTIADIKSYEPDAHSTSIGQVLTGPADWQTARLITKEMADALALDLVGKGVRTNRLTLAVGYDIASLDPAKLDDCESPGLRRLAERAARDYQGPVVRDHYGRTVPKPAVGSIGLGDFTASSNRIRMAMTMLFERIADPLLMVRRLTVIADDLATPEELAAGKRYEQLDLFDGLEVDGEDRNGSVSSGATAVADSEMSDMEGETVKTVRGTTVGTMTGVPSGCGDGGLAGRRIGGAVADEEHIERTLLNIKQRFGRNAVVKAMDMEKGATGIERNMQIGGHRA</sequence>
<comment type="caution">
    <text evidence="5">The sequence shown here is derived from an EMBL/GenBank/DDBJ whole genome shotgun (WGS) entry which is preliminary data.</text>
</comment>
<feature type="domain" description="UmuC" evidence="4">
    <location>
        <begin position="24"/>
        <end position="252"/>
    </location>
</feature>
<gene>
    <name evidence="5" type="ORF">EMO91_00605</name>
</gene>
<dbReference type="GO" id="GO:0042276">
    <property type="term" value="P:error-prone translesion synthesis"/>
    <property type="evidence" value="ECO:0007669"/>
    <property type="project" value="TreeGrafter"/>
</dbReference>
<dbReference type="EMBL" id="RZUH01000001">
    <property type="protein sequence ID" value="KAA8829546.1"/>
    <property type="molecule type" value="Genomic_DNA"/>
</dbReference>
<dbReference type="GO" id="GO:0005829">
    <property type="term" value="C:cytosol"/>
    <property type="evidence" value="ECO:0007669"/>
    <property type="project" value="TreeGrafter"/>
</dbReference>
<evidence type="ECO:0000256" key="3">
    <source>
        <dbReference type="SAM" id="MobiDB-lite"/>
    </source>
</evidence>
<dbReference type="GO" id="GO:0003887">
    <property type="term" value="F:DNA-directed DNA polymerase activity"/>
    <property type="evidence" value="ECO:0007669"/>
    <property type="project" value="TreeGrafter"/>
</dbReference>
<dbReference type="Gene3D" id="3.30.70.270">
    <property type="match status" value="1"/>
</dbReference>
<dbReference type="GO" id="GO:0009432">
    <property type="term" value="P:SOS response"/>
    <property type="evidence" value="ECO:0007669"/>
    <property type="project" value="TreeGrafter"/>
</dbReference>
<dbReference type="SUPFAM" id="SSF56672">
    <property type="entry name" value="DNA/RNA polymerases"/>
    <property type="match status" value="1"/>
</dbReference>
<dbReference type="AlphaFoldDB" id="A0A5M9ZPH0"/>
<proteinExistence type="inferred from homology"/>
<evidence type="ECO:0000256" key="1">
    <source>
        <dbReference type="ARBA" id="ARBA00010945"/>
    </source>
</evidence>
<dbReference type="PANTHER" id="PTHR11076">
    <property type="entry name" value="DNA REPAIR POLYMERASE UMUC / TRANSFERASE FAMILY MEMBER"/>
    <property type="match status" value="1"/>
</dbReference>
<evidence type="ECO:0000259" key="4">
    <source>
        <dbReference type="PROSITE" id="PS50173"/>
    </source>
</evidence>
<feature type="region of interest" description="Disordered" evidence="3">
    <location>
        <begin position="485"/>
        <end position="510"/>
    </location>
</feature>
<dbReference type="PANTHER" id="PTHR11076:SF35">
    <property type="entry name" value="DNA REPAIR PROTEIN HOMOLOG YOBH"/>
    <property type="match status" value="1"/>
</dbReference>